<keyword evidence="4" id="KW-1185">Reference proteome</keyword>
<evidence type="ECO:0000256" key="1">
    <source>
        <dbReference type="SAM" id="Coils"/>
    </source>
</evidence>
<dbReference type="RefSeq" id="WP_212530970.1">
    <property type="nucleotide sequence ID" value="NZ_JAGSOG010000145.1"/>
</dbReference>
<gene>
    <name evidence="3" type="ORF">KDL01_24650</name>
</gene>
<feature type="region of interest" description="Disordered" evidence="2">
    <location>
        <begin position="112"/>
        <end position="180"/>
    </location>
</feature>
<feature type="compositionally biased region" description="Basic residues" evidence="2">
    <location>
        <begin position="129"/>
        <end position="143"/>
    </location>
</feature>
<comment type="caution">
    <text evidence="3">The sequence shown here is derived from an EMBL/GenBank/DDBJ whole genome shotgun (WGS) entry which is preliminary data.</text>
</comment>
<evidence type="ECO:0000313" key="4">
    <source>
        <dbReference type="Proteomes" id="UP000675781"/>
    </source>
</evidence>
<accession>A0A941ESG6</accession>
<evidence type="ECO:0000313" key="3">
    <source>
        <dbReference type="EMBL" id="MBR7836491.1"/>
    </source>
</evidence>
<reference evidence="3" key="1">
    <citation type="submission" date="2021-04" db="EMBL/GenBank/DDBJ databases">
        <title>Genome based classification of Actinospica acidithermotolerans sp. nov., an actinobacterium isolated from an Indonesian hot spring.</title>
        <authorList>
            <person name="Kusuma A.B."/>
            <person name="Putra K.E."/>
            <person name="Nafisah S."/>
            <person name="Loh J."/>
            <person name="Nouioui I."/>
            <person name="Goodfellow M."/>
        </authorList>
    </citation>
    <scope>NUCLEOTIDE SEQUENCE</scope>
    <source>
        <strain evidence="3">CSCA 57</strain>
    </source>
</reference>
<evidence type="ECO:0000256" key="2">
    <source>
        <dbReference type="SAM" id="MobiDB-lite"/>
    </source>
</evidence>
<dbReference type="Proteomes" id="UP000675781">
    <property type="component" value="Unassembled WGS sequence"/>
</dbReference>
<name>A0A941ESG6_9ACTN</name>
<dbReference type="AlphaFoldDB" id="A0A941ESG6"/>
<feature type="coiled-coil region" evidence="1">
    <location>
        <begin position="2"/>
        <end position="29"/>
    </location>
</feature>
<feature type="compositionally biased region" description="Low complexity" evidence="2">
    <location>
        <begin position="159"/>
        <end position="174"/>
    </location>
</feature>
<dbReference type="EMBL" id="JAGSOG010000145">
    <property type="protein sequence ID" value="MBR7836491.1"/>
    <property type="molecule type" value="Genomic_DNA"/>
</dbReference>
<proteinExistence type="predicted"/>
<organism evidence="3 4">
    <name type="scientific">Actinospica durhamensis</name>
    <dbReference type="NCBI Taxonomy" id="1508375"/>
    <lineage>
        <taxon>Bacteria</taxon>
        <taxon>Bacillati</taxon>
        <taxon>Actinomycetota</taxon>
        <taxon>Actinomycetes</taxon>
        <taxon>Catenulisporales</taxon>
        <taxon>Actinospicaceae</taxon>
        <taxon>Actinospica</taxon>
    </lineage>
</organism>
<sequence>MKQSAKKEVERAEIALQRMRAKAADLLSAELPRQSTYVHKILRHRETGVRVRVLDTQAPDAPAGLFDLPLRYVVECETHGGSPQSYATVHAAMGAARRSYDWCEGCAAVMGPRPSERSRPRTHADAHAAHRQQHGHRHGHGHGLHLPEMHLPGHGHGADAGASGDGADAAGPGESADRKT</sequence>
<protein>
    <submittedName>
        <fullName evidence="3">Uncharacterized protein</fullName>
    </submittedName>
</protein>
<feature type="compositionally biased region" description="Basic and acidic residues" evidence="2">
    <location>
        <begin position="114"/>
        <end position="128"/>
    </location>
</feature>
<keyword evidence="1" id="KW-0175">Coiled coil</keyword>